<keyword evidence="2" id="KW-0812">Transmembrane</keyword>
<evidence type="ECO:0000313" key="3">
    <source>
        <dbReference type="EMBL" id="MDK4334264.1"/>
    </source>
</evidence>
<dbReference type="Proteomes" id="UP001230317">
    <property type="component" value="Unassembled WGS sequence"/>
</dbReference>
<organism evidence="3 4">
    <name type="scientific">Corynebacterium accolens</name>
    <dbReference type="NCBI Taxonomy" id="38284"/>
    <lineage>
        <taxon>Bacteria</taxon>
        <taxon>Bacillati</taxon>
        <taxon>Actinomycetota</taxon>
        <taxon>Actinomycetes</taxon>
        <taxon>Mycobacteriales</taxon>
        <taxon>Corynebacteriaceae</taxon>
        <taxon>Corynebacterium</taxon>
    </lineage>
</organism>
<evidence type="ECO:0000313" key="4">
    <source>
        <dbReference type="Proteomes" id="UP001230317"/>
    </source>
</evidence>
<reference evidence="3" key="1">
    <citation type="submission" date="2023-05" db="EMBL/GenBank/DDBJ databases">
        <title>Metabolic capabilities are highly conserved among human nasal-associated Corynebacterium species in pangenomic analyses.</title>
        <authorList>
            <person name="Tran T.H."/>
            <person name="Roberts A.Q."/>
            <person name="Escapa I.F."/>
            <person name="Gao W."/>
            <person name="Conlan S."/>
            <person name="Kong H."/>
            <person name="Segre J.A."/>
            <person name="Kelly M.S."/>
            <person name="Lemon K.P."/>
        </authorList>
    </citation>
    <scope>NUCLEOTIDE SEQUENCE</scope>
    <source>
        <strain evidence="3">KPL2618</strain>
    </source>
</reference>
<sequence>MNRKLRLSLATGFLGVVLVIAAPILINMGIDTADAGQQSGNAVVPLLLAGLGTVLVILALARSGPVFEKI</sequence>
<evidence type="ECO:0000256" key="2">
    <source>
        <dbReference type="SAM" id="Phobius"/>
    </source>
</evidence>
<evidence type="ECO:0000256" key="1">
    <source>
        <dbReference type="ARBA" id="ARBA00022691"/>
    </source>
</evidence>
<dbReference type="RefSeq" id="WP_005281909.1">
    <property type="nucleotide sequence ID" value="NZ_JAHWQY010000001.1"/>
</dbReference>
<protein>
    <submittedName>
        <fullName evidence="3">Uncharacterized protein</fullName>
    </submittedName>
</protein>
<accession>A0AAP4FB46</accession>
<dbReference type="PROSITE" id="PS00095">
    <property type="entry name" value="C5_MTASE_2"/>
    <property type="match status" value="1"/>
</dbReference>
<proteinExistence type="predicted"/>
<gene>
    <name evidence="3" type="ORF">QPX58_02375</name>
</gene>
<feature type="transmembrane region" description="Helical" evidence="2">
    <location>
        <begin position="42"/>
        <end position="61"/>
    </location>
</feature>
<dbReference type="EMBL" id="JASNVU010000002">
    <property type="protein sequence ID" value="MDK4334264.1"/>
    <property type="molecule type" value="Genomic_DNA"/>
</dbReference>
<dbReference type="InterPro" id="IPR031303">
    <property type="entry name" value="C5_meth_CS"/>
</dbReference>
<keyword evidence="1" id="KW-0949">S-adenosyl-L-methionine</keyword>
<dbReference type="AlphaFoldDB" id="A0AAP4FB46"/>
<name>A0AAP4FB46_9CORY</name>
<keyword evidence="2" id="KW-1133">Transmembrane helix</keyword>
<feature type="transmembrane region" description="Helical" evidence="2">
    <location>
        <begin position="7"/>
        <end position="30"/>
    </location>
</feature>
<keyword evidence="2" id="KW-0472">Membrane</keyword>
<comment type="caution">
    <text evidence="3">The sequence shown here is derived from an EMBL/GenBank/DDBJ whole genome shotgun (WGS) entry which is preliminary data.</text>
</comment>